<dbReference type="InterPro" id="IPR020103">
    <property type="entry name" value="PsdUridine_synth_cat_dom_sf"/>
</dbReference>
<evidence type="ECO:0000259" key="1">
    <source>
        <dbReference type="Pfam" id="PF00849"/>
    </source>
</evidence>
<keyword evidence="2" id="KW-0413">Isomerase</keyword>
<dbReference type="AlphaFoldDB" id="A0A7H1NPM4"/>
<reference evidence="2 3" key="1">
    <citation type="submission" date="2020-08" db="EMBL/GenBank/DDBJ databases">
        <title>Complete genome sequence of Entomobacter blattae G55GP.</title>
        <authorList>
            <person name="Poehlein A."/>
            <person name="Guzman J."/>
            <person name="Daniel R."/>
            <person name="Vilcinskas A."/>
        </authorList>
    </citation>
    <scope>NUCLEOTIDE SEQUENCE [LARGE SCALE GENOMIC DNA]</scope>
    <source>
        <strain evidence="2 3">G55GP</strain>
    </source>
</reference>
<dbReference type="SUPFAM" id="SSF55120">
    <property type="entry name" value="Pseudouridine synthase"/>
    <property type="match status" value="1"/>
</dbReference>
<evidence type="ECO:0000313" key="3">
    <source>
        <dbReference type="Proteomes" id="UP000516349"/>
    </source>
</evidence>
<dbReference type="Gene3D" id="3.30.2350.10">
    <property type="entry name" value="Pseudouridine synthase"/>
    <property type="match status" value="1"/>
</dbReference>
<evidence type="ECO:0000313" key="2">
    <source>
        <dbReference type="EMBL" id="QNT77734.1"/>
    </source>
</evidence>
<gene>
    <name evidence="2" type="primary">rluC_1</name>
    <name evidence="2" type="ORF">JGUZn3_04850</name>
</gene>
<dbReference type="EC" id="5.4.99.24" evidence="2"/>
<dbReference type="InterPro" id="IPR006145">
    <property type="entry name" value="PsdUridine_synth_RsuA/RluA"/>
</dbReference>
<dbReference type="GO" id="GO:0003723">
    <property type="term" value="F:RNA binding"/>
    <property type="evidence" value="ECO:0007669"/>
    <property type="project" value="InterPro"/>
</dbReference>
<keyword evidence="3" id="KW-1185">Reference proteome</keyword>
<name>A0A7H1NPM4_9PROT</name>
<protein>
    <submittedName>
        <fullName evidence="2">Ribosomal large subunit pseudouridine synthase C</fullName>
        <ecNumber evidence="2">5.4.99.24</ecNumber>
    </submittedName>
</protein>
<dbReference type="PANTHER" id="PTHR21600">
    <property type="entry name" value="MITOCHONDRIAL RNA PSEUDOURIDINE SYNTHASE"/>
    <property type="match status" value="1"/>
</dbReference>
<proteinExistence type="predicted"/>
<dbReference type="GO" id="GO:0160141">
    <property type="term" value="F:23S rRNA pseudouridine(955/2504/2580) synthase activity"/>
    <property type="evidence" value="ECO:0007669"/>
    <property type="project" value="UniProtKB-EC"/>
</dbReference>
<dbReference type="KEGG" id="ebla:JGUZn3_04850"/>
<organism evidence="2 3">
    <name type="scientific">Entomobacter blattae</name>
    <dbReference type="NCBI Taxonomy" id="2762277"/>
    <lineage>
        <taxon>Bacteria</taxon>
        <taxon>Pseudomonadati</taxon>
        <taxon>Pseudomonadota</taxon>
        <taxon>Alphaproteobacteria</taxon>
        <taxon>Acetobacterales</taxon>
        <taxon>Acetobacteraceae</taxon>
        <taxon>Entomobacter</taxon>
    </lineage>
</organism>
<dbReference type="InterPro" id="IPR006224">
    <property type="entry name" value="PsdUridine_synth_RluA-like_CS"/>
</dbReference>
<accession>A0A7H1NPM4</accession>
<dbReference type="PROSITE" id="PS01129">
    <property type="entry name" value="PSI_RLU"/>
    <property type="match status" value="1"/>
</dbReference>
<sequence>MREDLFPFPILYQSSHFVIINKPAGIPCSSREQHRPSVEHYLPALSRRKDGPWLVHRLDQETSGCLLIALRKDPLIKAQACFSDHTALKKYWAIVVGHPPTATGIISTPLRKQSSPLGWKVVIDHHHGKPAKTEWRLLGQNTHHSWLELTLYSGRTHQIRVHCQHLGCPVLGDPLYGKPSSSPLVEKSLKGSVKMHLHAVSLDLFLTPPLRAIAPPPPHMEKQLKACGWQST</sequence>
<dbReference type="CDD" id="cd02869">
    <property type="entry name" value="PseudoU_synth_RluA_like"/>
    <property type="match status" value="1"/>
</dbReference>
<dbReference type="Proteomes" id="UP000516349">
    <property type="component" value="Chromosome"/>
</dbReference>
<dbReference type="InterPro" id="IPR050188">
    <property type="entry name" value="RluA_PseudoU_synthase"/>
</dbReference>
<dbReference type="GO" id="GO:0006396">
    <property type="term" value="P:RNA processing"/>
    <property type="evidence" value="ECO:0007669"/>
    <property type="project" value="UniProtKB-ARBA"/>
</dbReference>
<dbReference type="RefSeq" id="WP_203414159.1">
    <property type="nucleotide sequence ID" value="NZ_CP060244.1"/>
</dbReference>
<dbReference type="Pfam" id="PF00849">
    <property type="entry name" value="PseudoU_synth_2"/>
    <property type="match status" value="1"/>
</dbReference>
<feature type="domain" description="Pseudouridine synthase RsuA/RluA-like" evidence="1">
    <location>
        <begin position="16"/>
        <end position="165"/>
    </location>
</feature>
<dbReference type="EMBL" id="CP060244">
    <property type="protein sequence ID" value="QNT77734.1"/>
    <property type="molecule type" value="Genomic_DNA"/>
</dbReference>
<dbReference type="GO" id="GO:0001522">
    <property type="term" value="P:pseudouridine synthesis"/>
    <property type="evidence" value="ECO:0007669"/>
    <property type="project" value="InterPro"/>
</dbReference>